<reference evidence="2 3" key="1">
    <citation type="submission" date="2024-09" db="EMBL/GenBank/DDBJ databases">
        <title>Chromosome-scale assembly of Riccia sorocarpa.</title>
        <authorList>
            <person name="Paukszto L."/>
        </authorList>
    </citation>
    <scope>NUCLEOTIDE SEQUENCE [LARGE SCALE GENOMIC DNA]</scope>
    <source>
        <strain evidence="2">LP-2024</strain>
        <tissue evidence="2">Aerial parts of the thallus</tissue>
    </source>
</reference>
<dbReference type="Proteomes" id="UP001633002">
    <property type="component" value="Unassembled WGS sequence"/>
</dbReference>
<accession>A0ABD3I6F5</accession>
<dbReference type="EMBL" id="JBJQOH010000002">
    <property type="protein sequence ID" value="KAL3697189.1"/>
    <property type="molecule type" value="Genomic_DNA"/>
</dbReference>
<comment type="caution">
    <text evidence="2">The sequence shown here is derived from an EMBL/GenBank/DDBJ whole genome shotgun (WGS) entry which is preliminary data.</text>
</comment>
<sequence>MDAPMGNGGKGGQIEPEARDAQPTSSQHQQRGNVARQSTLLGAEMELRSYAASASGAAINIPRMSHV</sequence>
<feature type="compositionally biased region" description="Polar residues" evidence="1">
    <location>
        <begin position="22"/>
        <end position="40"/>
    </location>
</feature>
<organism evidence="2 3">
    <name type="scientific">Riccia sorocarpa</name>
    <dbReference type="NCBI Taxonomy" id="122646"/>
    <lineage>
        <taxon>Eukaryota</taxon>
        <taxon>Viridiplantae</taxon>
        <taxon>Streptophyta</taxon>
        <taxon>Embryophyta</taxon>
        <taxon>Marchantiophyta</taxon>
        <taxon>Marchantiopsida</taxon>
        <taxon>Marchantiidae</taxon>
        <taxon>Marchantiales</taxon>
        <taxon>Ricciaceae</taxon>
        <taxon>Riccia</taxon>
    </lineage>
</organism>
<gene>
    <name evidence="2" type="ORF">R1sor_011265</name>
</gene>
<protein>
    <submittedName>
        <fullName evidence="2">Uncharacterized protein</fullName>
    </submittedName>
</protein>
<evidence type="ECO:0000256" key="1">
    <source>
        <dbReference type="SAM" id="MobiDB-lite"/>
    </source>
</evidence>
<proteinExistence type="predicted"/>
<evidence type="ECO:0000313" key="3">
    <source>
        <dbReference type="Proteomes" id="UP001633002"/>
    </source>
</evidence>
<feature type="region of interest" description="Disordered" evidence="1">
    <location>
        <begin position="1"/>
        <end position="40"/>
    </location>
</feature>
<name>A0ABD3I6F5_9MARC</name>
<keyword evidence="3" id="KW-1185">Reference proteome</keyword>
<evidence type="ECO:0000313" key="2">
    <source>
        <dbReference type="EMBL" id="KAL3697189.1"/>
    </source>
</evidence>
<feature type="compositionally biased region" description="Gly residues" evidence="1">
    <location>
        <begin position="1"/>
        <end position="12"/>
    </location>
</feature>
<dbReference type="AlphaFoldDB" id="A0ABD3I6F5"/>